<feature type="region of interest" description="Disordered" evidence="1">
    <location>
        <begin position="129"/>
        <end position="238"/>
    </location>
</feature>
<feature type="non-terminal residue" evidence="2">
    <location>
        <position position="546"/>
    </location>
</feature>
<dbReference type="AlphaFoldDB" id="A0A6J4L7Q1"/>
<name>A0A6J4L7Q1_9BACT</name>
<feature type="non-terminal residue" evidence="2">
    <location>
        <position position="1"/>
    </location>
</feature>
<feature type="compositionally biased region" description="Low complexity" evidence="1">
    <location>
        <begin position="345"/>
        <end position="354"/>
    </location>
</feature>
<feature type="compositionally biased region" description="Basic and acidic residues" evidence="1">
    <location>
        <begin position="199"/>
        <end position="208"/>
    </location>
</feature>
<feature type="compositionally biased region" description="Basic residues" evidence="1">
    <location>
        <begin position="488"/>
        <end position="511"/>
    </location>
</feature>
<dbReference type="EMBL" id="CADCTX010000512">
    <property type="protein sequence ID" value="CAA9324821.1"/>
    <property type="molecule type" value="Genomic_DNA"/>
</dbReference>
<feature type="compositionally biased region" description="Basic residues" evidence="1">
    <location>
        <begin position="129"/>
        <end position="138"/>
    </location>
</feature>
<accession>A0A6J4L7Q1</accession>
<feature type="region of interest" description="Disordered" evidence="1">
    <location>
        <begin position="394"/>
        <end position="546"/>
    </location>
</feature>
<keyword evidence="2" id="KW-0560">Oxidoreductase</keyword>
<reference evidence="2" key="1">
    <citation type="submission" date="2020-02" db="EMBL/GenBank/DDBJ databases">
        <authorList>
            <person name="Meier V. D."/>
        </authorList>
    </citation>
    <scope>NUCLEOTIDE SEQUENCE</scope>
    <source>
        <strain evidence="2">AVDCRST_MAG40</strain>
    </source>
</reference>
<dbReference type="EC" id="1.1.1.49" evidence="2"/>
<feature type="compositionally biased region" description="Basic and acidic residues" evidence="1">
    <location>
        <begin position="415"/>
        <end position="433"/>
    </location>
</feature>
<feature type="compositionally biased region" description="Basic residues" evidence="1">
    <location>
        <begin position="333"/>
        <end position="344"/>
    </location>
</feature>
<dbReference type="GO" id="GO:0004345">
    <property type="term" value="F:glucose-6-phosphate dehydrogenase activity"/>
    <property type="evidence" value="ECO:0007669"/>
    <property type="project" value="UniProtKB-EC"/>
</dbReference>
<feature type="region of interest" description="Disordered" evidence="1">
    <location>
        <begin position="257"/>
        <end position="362"/>
    </location>
</feature>
<feature type="compositionally biased region" description="Basic and acidic residues" evidence="1">
    <location>
        <begin position="467"/>
        <end position="487"/>
    </location>
</feature>
<organism evidence="2">
    <name type="scientific">uncultured Gemmatimonadaceae bacterium</name>
    <dbReference type="NCBI Taxonomy" id="246130"/>
    <lineage>
        <taxon>Bacteria</taxon>
        <taxon>Pseudomonadati</taxon>
        <taxon>Gemmatimonadota</taxon>
        <taxon>Gemmatimonadia</taxon>
        <taxon>Gemmatimonadales</taxon>
        <taxon>Gemmatimonadaceae</taxon>
        <taxon>environmental samples</taxon>
    </lineage>
</organism>
<sequence length="546" mass="59425">ERPHRDPRRDPRGRRARDRRRHRRARGALEPRGVELARPGRPVHPRDLRRRRRPRAPQAPPRPVPARQGQAARPHLRGDRRLARADERRAVLRLHPRRAGRVGGGAVRGRRGVGLAQAPPLLALHRRHPARGLPRARRAAAGGGGRARRRPPAQPAVLPRGAAQHLHPHRPEPLGQRARAAQPRPERRAVGARGGGEAVRARPRDGARAQRPRALALRRAAGVPHRPLPGQGDGPEHPRAALRQLDLRAALEPAVDLARADHGGRDGGGRGARALLRGGGRHPRHVPEPPAAAPHAHRDGAAVAHARRRGARREGEGAALDPLAHPRVDPRQRGARPVRRRRAGRQAGAGVPRGAQRRPRVADAHLRGDAGLRRQLAVEGGAVLPALGQAARQARLGDRRAVPVAAAPDVRQPPRRLDAPQRARDARAAERGGVDQLRGQGARRRRGAHLRGGSRAGGHGLLVQGRLRRERDAGLPDAPPRRDDRRGHAVHPQRRGGGRVAAHRPVARVLRRAPAGQAAPVPGRELGPEPRRRVHRARRPRLARAV</sequence>
<evidence type="ECO:0000313" key="2">
    <source>
        <dbReference type="EMBL" id="CAA9324821.1"/>
    </source>
</evidence>
<feature type="compositionally biased region" description="Basic residues" evidence="1">
    <location>
        <begin position="1"/>
        <end position="26"/>
    </location>
</feature>
<feature type="compositionally biased region" description="Low complexity" evidence="1">
    <location>
        <begin position="512"/>
        <end position="525"/>
    </location>
</feature>
<feature type="compositionally biased region" description="Basic residues" evidence="1">
    <location>
        <begin position="41"/>
        <end position="55"/>
    </location>
</feature>
<feature type="compositionally biased region" description="Basic and acidic residues" evidence="1">
    <location>
        <begin position="76"/>
        <end position="90"/>
    </location>
</feature>
<feature type="compositionally biased region" description="Basic residues" evidence="1">
    <location>
        <begin position="532"/>
        <end position="546"/>
    </location>
</feature>
<evidence type="ECO:0000256" key="1">
    <source>
        <dbReference type="SAM" id="MobiDB-lite"/>
    </source>
</evidence>
<feature type="compositionally biased region" description="Low complexity" evidence="1">
    <location>
        <begin position="212"/>
        <end position="221"/>
    </location>
</feature>
<feature type="compositionally biased region" description="Basic and acidic residues" evidence="1">
    <location>
        <begin position="258"/>
        <end position="268"/>
    </location>
</feature>
<proteinExistence type="predicted"/>
<protein>
    <submittedName>
        <fullName evidence="2">Glucose-6-phosphate 1-dehydrogenase</fullName>
        <ecNumber evidence="2">1.1.1.49</ecNumber>
    </submittedName>
</protein>
<feature type="region of interest" description="Disordered" evidence="1">
    <location>
        <begin position="1"/>
        <end position="90"/>
    </location>
</feature>
<gene>
    <name evidence="2" type="ORF">AVDCRST_MAG40-1636</name>
</gene>